<dbReference type="OrthoDB" id="10329018at2759"/>
<proteinExistence type="predicted"/>
<protein>
    <recommendedName>
        <fullName evidence="4">G-protein coupled receptors family 3 profile domain-containing protein</fullName>
    </recommendedName>
</protein>
<feature type="transmembrane region" description="Helical" evidence="1">
    <location>
        <begin position="319"/>
        <end position="338"/>
    </location>
</feature>
<keyword evidence="1" id="KW-0472">Membrane</keyword>
<dbReference type="Proteomes" id="UP000193642">
    <property type="component" value="Unassembled WGS sequence"/>
</dbReference>
<feature type="transmembrane region" description="Helical" evidence="1">
    <location>
        <begin position="286"/>
        <end position="307"/>
    </location>
</feature>
<sequence>MSLELPVRDSFAHFTTLIRMPSFEFVSGDISRCGHKYPSQLGSKPALEESAVYYAYLSILNANVRYIILSGSNEFVGNLLVFLGRYGLVRAGYVYMSYNDPTASLDKHPELMDYMDGFVLIQGDAGDLINDRVQSVHNAFNARLNMDMRIEDFVGLFELPMAFDCVMIMLTGFHRLFQQHGPDLLTQGKLQSLMNHSLFEDVGYDGLMSTHMKLNKNGDLLMPFQLMIYDANEGMVAFGMTDIEASYVTYYENGQLTFNGGLTTPPWDGSYRVFELPVVSVIRTRLLALFCVGVVFCSLGLMGLILLRNNPVIKRASVAHNLLFTCACFISYLKLLFYSFNPSPSRCYNLWWPFPISSSIIMVSLICKNQVLSILADSPKRVKGPSTCSKVFPGDSDFILCMHLFGCCMGNNDTCKNQASHNKLWILLSMCFWKQYNLKLVGALCNLYLLFFISPCRHSSPNVYRKEV</sequence>
<evidence type="ECO:0000313" key="2">
    <source>
        <dbReference type="EMBL" id="ORY42023.1"/>
    </source>
</evidence>
<organism evidence="2 3">
    <name type="scientific">Rhizoclosmatium globosum</name>
    <dbReference type="NCBI Taxonomy" id="329046"/>
    <lineage>
        <taxon>Eukaryota</taxon>
        <taxon>Fungi</taxon>
        <taxon>Fungi incertae sedis</taxon>
        <taxon>Chytridiomycota</taxon>
        <taxon>Chytridiomycota incertae sedis</taxon>
        <taxon>Chytridiomycetes</taxon>
        <taxon>Chytridiales</taxon>
        <taxon>Chytriomycetaceae</taxon>
        <taxon>Rhizoclosmatium</taxon>
    </lineage>
</organism>
<feature type="transmembrane region" description="Helical" evidence="1">
    <location>
        <begin position="350"/>
        <end position="367"/>
    </location>
</feature>
<dbReference type="InterPro" id="IPR028082">
    <property type="entry name" value="Peripla_BP_I"/>
</dbReference>
<keyword evidence="1" id="KW-1133">Transmembrane helix</keyword>
<accession>A0A1Y2C4R2</accession>
<dbReference type="SUPFAM" id="SSF53822">
    <property type="entry name" value="Periplasmic binding protein-like I"/>
    <property type="match status" value="1"/>
</dbReference>
<dbReference type="EMBL" id="MCGO01000030">
    <property type="protein sequence ID" value="ORY42023.1"/>
    <property type="molecule type" value="Genomic_DNA"/>
</dbReference>
<reference evidence="2 3" key="1">
    <citation type="submission" date="2016-07" db="EMBL/GenBank/DDBJ databases">
        <title>Pervasive Adenine N6-methylation of Active Genes in Fungi.</title>
        <authorList>
            <consortium name="DOE Joint Genome Institute"/>
            <person name="Mondo S.J."/>
            <person name="Dannebaum R.O."/>
            <person name="Kuo R.C."/>
            <person name="Labutti K."/>
            <person name="Haridas S."/>
            <person name="Kuo A."/>
            <person name="Salamov A."/>
            <person name="Ahrendt S.R."/>
            <person name="Lipzen A."/>
            <person name="Sullivan W."/>
            <person name="Andreopoulos W.B."/>
            <person name="Clum A."/>
            <person name="Lindquist E."/>
            <person name="Daum C."/>
            <person name="Ramamoorthy G.K."/>
            <person name="Gryganskyi A."/>
            <person name="Culley D."/>
            <person name="Magnuson J.K."/>
            <person name="James T.Y."/>
            <person name="O'Malley M.A."/>
            <person name="Stajich J.E."/>
            <person name="Spatafora J.W."/>
            <person name="Visel A."/>
            <person name="Grigoriev I.V."/>
        </authorList>
    </citation>
    <scope>NUCLEOTIDE SEQUENCE [LARGE SCALE GENOMIC DNA]</scope>
    <source>
        <strain evidence="2 3">JEL800</strain>
    </source>
</reference>
<evidence type="ECO:0000313" key="3">
    <source>
        <dbReference type="Proteomes" id="UP000193642"/>
    </source>
</evidence>
<gene>
    <name evidence="2" type="ORF">BCR33DRAFT_767354</name>
</gene>
<dbReference type="AlphaFoldDB" id="A0A1Y2C4R2"/>
<evidence type="ECO:0008006" key="4">
    <source>
        <dbReference type="Google" id="ProtNLM"/>
    </source>
</evidence>
<keyword evidence="1" id="KW-0812">Transmembrane</keyword>
<evidence type="ECO:0000256" key="1">
    <source>
        <dbReference type="SAM" id="Phobius"/>
    </source>
</evidence>
<name>A0A1Y2C4R2_9FUNG</name>
<keyword evidence="3" id="KW-1185">Reference proteome</keyword>
<comment type="caution">
    <text evidence="2">The sequence shown here is derived from an EMBL/GenBank/DDBJ whole genome shotgun (WGS) entry which is preliminary data.</text>
</comment>